<feature type="transmembrane region" description="Helical" evidence="7">
    <location>
        <begin position="136"/>
        <end position="158"/>
    </location>
</feature>
<dbReference type="Pfam" id="PF04024">
    <property type="entry name" value="PspC"/>
    <property type="match status" value="1"/>
</dbReference>
<evidence type="ECO:0000313" key="11">
    <source>
        <dbReference type="Proteomes" id="UP001500742"/>
    </source>
</evidence>
<evidence type="ECO:0000256" key="2">
    <source>
        <dbReference type="ARBA" id="ARBA00022475"/>
    </source>
</evidence>
<evidence type="ECO:0000256" key="7">
    <source>
        <dbReference type="SAM" id="Phobius"/>
    </source>
</evidence>
<comment type="caution">
    <text evidence="10">The sequence shown here is derived from an EMBL/GenBank/DDBJ whole genome shotgun (WGS) entry which is preliminary data.</text>
</comment>
<feature type="region of interest" description="Disordered" evidence="6">
    <location>
        <begin position="77"/>
        <end position="97"/>
    </location>
</feature>
<evidence type="ECO:0000313" key="10">
    <source>
        <dbReference type="EMBL" id="GAA3992783.1"/>
    </source>
</evidence>
<dbReference type="RefSeq" id="WP_259097316.1">
    <property type="nucleotide sequence ID" value="NZ_BAAAZC010000049.1"/>
</dbReference>
<dbReference type="InterPro" id="IPR007168">
    <property type="entry name" value="Phageshock_PspC_N"/>
</dbReference>
<sequence>MEKKLYRDEYRKKIGGVCAGLAEYFDIDVAVIRAMFLLTFIFMGTGLMAYVVLWIVLPKKGPAYFNPGVDYRMHQQQPYSPFESTGPAQSAPYEPGQETPYSFNAPKKSASTVGVIVGMFLIFFGAVFLLHELHLIFFWHVAKLWPAILVVGGIAIIVSGQKKQPWEKDNWQNNATVEPEAKTTDEAPLKDEPKDDNFNNPTSTI</sequence>
<feature type="domain" description="Phage shock protein PspC N-terminal" evidence="8">
    <location>
        <begin position="3"/>
        <end position="60"/>
    </location>
</feature>
<accession>A0ABP7R7H7</accession>
<name>A0ABP7R7H7_9SPHI</name>
<evidence type="ECO:0000259" key="8">
    <source>
        <dbReference type="Pfam" id="PF04024"/>
    </source>
</evidence>
<reference evidence="11" key="1">
    <citation type="journal article" date="2019" name="Int. J. Syst. Evol. Microbiol.">
        <title>The Global Catalogue of Microorganisms (GCM) 10K type strain sequencing project: providing services to taxonomists for standard genome sequencing and annotation.</title>
        <authorList>
            <consortium name="The Broad Institute Genomics Platform"/>
            <consortium name="The Broad Institute Genome Sequencing Center for Infectious Disease"/>
            <person name="Wu L."/>
            <person name="Ma J."/>
        </authorList>
    </citation>
    <scope>NUCLEOTIDE SEQUENCE [LARGE SCALE GENOMIC DNA]</scope>
    <source>
        <strain evidence="11">JCM 16601</strain>
    </source>
</reference>
<feature type="compositionally biased region" description="Basic and acidic residues" evidence="6">
    <location>
        <begin position="179"/>
        <end position="197"/>
    </location>
</feature>
<keyword evidence="3 7" id="KW-0812">Transmembrane</keyword>
<organism evidence="10 11">
    <name type="scientific">Mucilaginibacter dorajii</name>
    <dbReference type="NCBI Taxonomy" id="692994"/>
    <lineage>
        <taxon>Bacteria</taxon>
        <taxon>Pseudomonadati</taxon>
        <taxon>Bacteroidota</taxon>
        <taxon>Sphingobacteriia</taxon>
        <taxon>Sphingobacteriales</taxon>
        <taxon>Sphingobacteriaceae</taxon>
        <taxon>Mucilaginibacter</taxon>
    </lineage>
</organism>
<comment type="subcellular location">
    <subcellularLocation>
        <location evidence="1">Cell membrane</location>
        <topology evidence="1">Single-pass membrane protein</topology>
    </subcellularLocation>
</comment>
<evidence type="ECO:0000259" key="9">
    <source>
        <dbReference type="Pfam" id="PF18917"/>
    </source>
</evidence>
<evidence type="ECO:0000256" key="4">
    <source>
        <dbReference type="ARBA" id="ARBA00022989"/>
    </source>
</evidence>
<keyword evidence="5 7" id="KW-0472">Membrane</keyword>
<dbReference type="Proteomes" id="UP001500742">
    <property type="component" value="Unassembled WGS sequence"/>
</dbReference>
<feature type="region of interest" description="Disordered" evidence="6">
    <location>
        <begin position="166"/>
        <end position="205"/>
    </location>
</feature>
<evidence type="ECO:0000256" key="1">
    <source>
        <dbReference type="ARBA" id="ARBA00004162"/>
    </source>
</evidence>
<proteinExistence type="predicted"/>
<gene>
    <name evidence="10" type="ORF">GCM10022210_53170</name>
</gene>
<feature type="compositionally biased region" description="Polar residues" evidence="6">
    <location>
        <begin position="77"/>
        <end position="88"/>
    </location>
</feature>
<dbReference type="InterPro" id="IPR043726">
    <property type="entry name" value="LiaI-LiaF-like_TM1"/>
</dbReference>
<dbReference type="EMBL" id="BAAAZC010000049">
    <property type="protein sequence ID" value="GAA3992783.1"/>
    <property type="molecule type" value="Genomic_DNA"/>
</dbReference>
<keyword evidence="11" id="KW-1185">Reference proteome</keyword>
<feature type="transmembrane region" description="Helical" evidence="7">
    <location>
        <begin position="110"/>
        <end position="130"/>
    </location>
</feature>
<dbReference type="PANTHER" id="PTHR33885:SF3">
    <property type="entry name" value="PHAGE SHOCK PROTEIN C"/>
    <property type="match status" value="1"/>
</dbReference>
<keyword evidence="2" id="KW-1003">Cell membrane</keyword>
<evidence type="ECO:0000256" key="6">
    <source>
        <dbReference type="SAM" id="MobiDB-lite"/>
    </source>
</evidence>
<protein>
    <submittedName>
        <fullName evidence="10">PspC domain-containing protein</fullName>
    </submittedName>
</protein>
<dbReference type="InterPro" id="IPR052027">
    <property type="entry name" value="PspC"/>
</dbReference>
<feature type="transmembrane region" description="Helical" evidence="7">
    <location>
        <begin position="34"/>
        <end position="57"/>
    </location>
</feature>
<evidence type="ECO:0000256" key="3">
    <source>
        <dbReference type="ARBA" id="ARBA00022692"/>
    </source>
</evidence>
<keyword evidence="4 7" id="KW-1133">Transmembrane helix</keyword>
<dbReference type="PANTHER" id="PTHR33885">
    <property type="entry name" value="PHAGE SHOCK PROTEIN C"/>
    <property type="match status" value="1"/>
</dbReference>
<evidence type="ECO:0000256" key="5">
    <source>
        <dbReference type="ARBA" id="ARBA00023136"/>
    </source>
</evidence>
<feature type="domain" description="LiaI-LiaF-like transmembrane region" evidence="9">
    <location>
        <begin position="116"/>
        <end position="157"/>
    </location>
</feature>
<dbReference type="Pfam" id="PF18917">
    <property type="entry name" value="LiaI-LiaF-like_TM1"/>
    <property type="match status" value="1"/>
</dbReference>